<keyword evidence="3" id="KW-1185">Reference proteome</keyword>
<organism evidence="2 3">
    <name type="scientific">Anaerosphaera aminiphila DSM 21120</name>
    <dbReference type="NCBI Taxonomy" id="1120995"/>
    <lineage>
        <taxon>Bacteria</taxon>
        <taxon>Bacillati</taxon>
        <taxon>Bacillota</taxon>
        <taxon>Tissierellia</taxon>
        <taxon>Tissierellales</taxon>
        <taxon>Peptoniphilaceae</taxon>
        <taxon>Anaerosphaera</taxon>
    </lineage>
</organism>
<dbReference type="EMBL" id="FQXI01000009">
    <property type="protein sequence ID" value="SHH43029.1"/>
    <property type="molecule type" value="Genomic_DNA"/>
</dbReference>
<dbReference type="InterPro" id="IPR001119">
    <property type="entry name" value="SLH_dom"/>
</dbReference>
<evidence type="ECO:0000259" key="1">
    <source>
        <dbReference type="PROSITE" id="PS51272"/>
    </source>
</evidence>
<feature type="domain" description="SLH" evidence="1">
    <location>
        <begin position="164"/>
        <end position="228"/>
    </location>
</feature>
<dbReference type="Pfam" id="PF00395">
    <property type="entry name" value="SLH"/>
    <property type="match status" value="2"/>
</dbReference>
<name>A0A1M5SWX8_9FIRM</name>
<dbReference type="RefSeq" id="WP_073184860.1">
    <property type="nucleotide sequence ID" value="NZ_FQXI01000009.1"/>
</dbReference>
<accession>A0A1M5SWX8</accession>
<dbReference type="PROSITE" id="PS51272">
    <property type="entry name" value="SLH"/>
    <property type="match status" value="2"/>
</dbReference>
<sequence>MKKIKKIVTVALVGTVLMGNIVYAKTFSDVTAKGDYQWIYSSLDKLSNQGVFGGYPDGTFKPKRAVSFLEIMQVIKNIKNPSTEEVQSARDTYKSEVEKYKIDSWAVDAVCYNLKNNTITAKTLQSANDKGFLKEKNKLYPDRNSVAVYFGRALKLNENGNRDLLKHSDANSIPDMTKGYLGSLVEANIFSSTGSNGKFNGSKYISRAEVASIADKALVYLENHNVEVKNIEDEKKVEVEDLISNRTEVEGVVDYIGHSNSVGTIGINSKTYSFDADTIKIVDSTGLYSGDFSVINKMQVRAVVNESEVIELYLLSMPVEVKNVNITGKVTSISSNGAEYTLNLQVLVSDSPNFTPGSTVNLNTGNSYKVDDILNISAEYKNSQLVDIKIK</sequence>
<protein>
    <submittedName>
        <fullName evidence="2">S-layer homology domain-containing protein</fullName>
    </submittedName>
</protein>
<evidence type="ECO:0000313" key="3">
    <source>
        <dbReference type="Proteomes" id="UP000184032"/>
    </source>
</evidence>
<dbReference type="AlphaFoldDB" id="A0A1M5SWX8"/>
<proteinExistence type="predicted"/>
<reference evidence="2 3" key="1">
    <citation type="submission" date="2016-11" db="EMBL/GenBank/DDBJ databases">
        <authorList>
            <person name="Jaros S."/>
            <person name="Januszkiewicz K."/>
            <person name="Wedrychowicz H."/>
        </authorList>
    </citation>
    <scope>NUCLEOTIDE SEQUENCE [LARGE SCALE GENOMIC DNA]</scope>
    <source>
        <strain evidence="2 3">DSM 21120</strain>
    </source>
</reference>
<feature type="domain" description="SLH" evidence="1">
    <location>
        <begin position="24"/>
        <end position="89"/>
    </location>
</feature>
<dbReference type="OrthoDB" id="2065578at2"/>
<dbReference type="InterPro" id="IPR051465">
    <property type="entry name" value="Cell_Envelope_Struct_Comp"/>
</dbReference>
<dbReference type="PANTHER" id="PTHR43308:SF5">
    <property type="entry name" value="S-LAYER PROTEIN _ PEPTIDOGLYCAN ENDO-BETA-N-ACETYLGLUCOSAMINIDASE"/>
    <property type="match status" value="1"/>
</dbReference>
<dbReference type="STRING" id="1120995.SAMN02745245_01303"/>
<evidence type="ECO:0000313" key="2">
    <source>
        <dbReference type="EMBL" id="SHH43029.1"/>
    </source>
</evidence>
<dbReference type="PANTHER" id="PTHR43308">
    <property type="entry name" value="OUTER MEMBRANE PROTEIN ALPHA-RELATED"/>
    <property type="match status" value="1"/>
</dbReference>
<gene>
    <name evidence="2" type="ORF">SAMN02745245_01303</name>
</gene>
<dbReference type="Proteomes" id="UP000184032">
    <property type="component" value="Unassembled WGS sequence"/>
</dbReference>